<dbReference type="PROSITE" id="PS51061">
    <property type="entry name" value="R3H"/>
    <property type="match status" value="1"/>
</dbReference>
<protein>
    <recommendedName>
        <fullName evidence="15">NF-kappa-B-repressing factor</fullName>
    </recommendedName>
</protein>
<evidence type="ECO:0000313" key="12">
    <source>
        <dbReference type="EMBL" id="ELT92361.1"/>
    </source>
</evidence>
<evidence type="ECO:0000256" key="2">
    <source>
        <dbReference type="ARBA" id="ARBA00022741"/>
    </source>
</evidence>
<sequence>MDLETFNPEKIESYRHAHESSTEWELRKKFLLAHHERFSADRLACLACCFINVECYGCTYPEGVMLQLKELALDIMVDIQQHRDTIQSQRDMKFVNAGGGNQGNARGEPCKKKTKLSPERDAHKSEKSTQNEFQAKEAKFIKLAAAVAKYSKNCADNVMQHLSVAVDKSKMKMTCDFQDIASGGFACHVSIDGVLILGKTNAPTQALPGTNIGSIMMQKMGWTGGGIGREGREGRADPVAVEGVLCRQGLGLSTEQGVTPAFRQKISHLVSEYAVSAKDEDMSFASDFSKDERAAIHKECQKFGLKTHSHGKGEQRYLVVSRKRNKQQLVEHLMQKGGETSKYVLLPPATLNPSF</sequence>
<name>R7TLE4_CAPTE</name>
<dbReference type="Pfam" id="PF11952">
    <property type="entry name" value="XTBD"/>
    <property type="match status" value="1"/>
</dbReference>
<dbReference type="SMART" id="SM00393">
    <property type="entry name" value="R3H"/>
    <property type="match status" value="1"/>
</dbReference>
<keyword evidence="3" id="KW-0378">Hydrolase</keyword>
<dbReference type="GO" id="GO:0004386">
    <property type="term" value="F:helicase activity"/>
    <property type="evidence" value="ECO:0007669"/>
    <property type="project" value="UniProtKB-KW"/>
</dbReference>
<dbReference type="AlphaFoldDB" id="R7TLE4"/>
<feature type="compositionally biased region" description="Basic and acidic residues" evidence="8">
    <location>
        <begin position="108"/>
        <end position="131"/>
    </location>
</feature>
<dbReference type="EnsemblMetazoa" id="CapteT169717">
    <property type="protein sequence ID" value="CapteP169717"/>
    <property type="gene ID" value="CapteG169717"/>
</dbReference>
<reference evidence="14" key="1">
    <citation type="submission" date="2012-12" db="EMBL/GenBank/DDBJ databases">
        <authorList>
            <person name="Hellsten U."/>
            <person name="Grimwood J."/>
            <person name="Chapman J.A."/>
            <person name="Shapiro H."/>
            <person name="Aerts A."/>
            <person name="Otillar R.P."/>
            <person name="Terry A.Y."/>
            <person name="Boore J.L."/>
            <person name="Simakov O."/>
            <person name="Marletaz F."/>
            <person name="Cho S.-J."/>
            <person name="Edsinger-Gonzales E."/>
            <person name="Havlak P."/>
            <person name="Kuo D.-H."/>
            <person name="Larsson T."/>
            <person name="Lv J."/>
            <person name="Arendt D."/>
            <person name="Savage R."/>
            <person name="Osoegawa K."/>
            <person name="de Jong P."/>
            <person name="Lindberg D.R."/>
            <person name="Seaver E.C."/>
            <person name="Weisblat D.A."/>
            <person name="Putnam N.H."/>
            <person name="Grigoriev I.V."/>
            <person name="Rokhsar D.S."/>
        </authorList>
    </citation>
    <scope>NUCLEOTIDE SEQUENCE</scope>
    <source>
        <strain evidence="14">I ESC-2004</strain>
    </source>
</reference>
<evidence type="ECO:0000256" key="5">
    <source>
        <dbReference type="ARBA" id="ARBA00022840"/>
    </source>
</evidence>
<evidence type="ECO:0000313" key="13">
    <source>
        <dbReference type="EnsemblMetazoa" id="CapteP169717"/>
    </source>
</evidence>
<dbReference type="STRING" id="283909.R7TLE4"/>
<comment type="subcellular location">
    <subcellularLocation>
        <location evidence="1">Nucleus</location>
    </subcellularLocation>
</comment>
<reference evidence="13" key="3">
    <citation type="submission" date="2015-06" db="UniProtKB">
        <authorList>
            <consortium name="EnsemblMetazoa"/>
        </authorList>
    </citation>
    <scope>IDENTIFICATION</scope>
</reference>
<evidence type="ECO:0008006" key="15">
    <source>
        <dbReference type="Google" id="ProtNLM"/>
    </source>
</evidence>
<dbReference type="SUPFAM" id="SSF82708">
    <property type="entry name" value="R3H domain"/>
    <property type="match status" value="1"/>
</dbReference>
<feature type="domain" description="XRN2-binding (XTBD)" evidence="11">
    <location>
        <begin position="11"/>
        <end position="98"/>
    </location>
</feature>
<proteinExistence type="predicted"/>
<dbReference type="PROSITE" id="PS51827">
    <property type="entry name" value="XTBD"/>
    <property type="match status" value="1"/>
</dbReference>
<evidence type="ECO:0000256" key="4">
    <source>
        <dbReference type="ARBA" id="ARBA00022806"/>
    </source>
</evidence>
<dbReference type="InterPro" id="IPR001374">
    <property type="entry name" value="R3H_dom"/>
</dbReference>
<dbReference type="SMART" id="SM00443">
    <property type="entry name" value="G_patch"/>
    <property type="match status" value="1"/>
</dbReference>
<dbReference type="PANTHER" id="PTHR48430:SF1">
    <property type="entry name" value="PARTNER OF XRN-2 PROTEIN 1"/>
    <property type="match status" value="1"/>
</dbReference>
<dbReference type="OrthoDB" id="2359216at2759"/>
<evidence type="ECO:0000259" key="11">
    <source>
        <dbReference type="PROSITE" id="PS51827"/>
    </source>
</evidence>
<keyword evidence="5" id="KW-0067">ATP-binding</keyword>
<dbReference type="PANTHER" id="PTHR48430">
    <property type="entry name" value="PARTNER OF XRN-2 PROTEIN 1"/>
    <property type="match status" value="1"/>
</dbReference>
<feature type="domain" description="R3H" evidence="10">
    <location>
        <begin position="260"/>
        <end position="324"/>
    </location>
</feature>
<accession>R7TLE4</accession>
<dbReference type="GO" id="GO:0005524">
    <property type="term" value="F:ATP binding"/>
    <property type="evidence" value="ECO:0007669"/>
    <property type="project" value="UniProtKB-KW"/>
</dbReference>
<organism evidence="12">
    <name type="scientific">Capitella teleta</name>
    <name type="common">Polychaete worm</name>
    <dbReference type="NCBI Taxonomy" id="283909"/>
    <lineage>
        <taxon>Eukaryota</taxon>
        <taxon>Metazoa</taxon>
        <taxon>Spiralia</taxon>
        <taxon>Lophotrochozoa</taxon>
        <taxon>Annelida</taxon>
        <taxon>Polychaeta</taxon>
        <taxon>Sedentaria</taxon>
        <taxon>Scolecida</taxon>
        <taxon>Capitellidae</taxon>
        <taxon>Capitella</taxon>
    </lineage>
</organism>
<feature type="domain" description="G-patch" evidence="9">
    <location>
        <begin position="209"/>
        <end position="255"/>
    </location>
</feature>
<evidence type="ECO:0000259" key="10">
    <source>
        <dbReference type="PROSITE" id="PS51061"/>
    </source>
</evidence>
<evidence type="ECO:0000259" key="9">
    <source>
        <dbReference type="PROSITE" id="PS50174"/>
    </source>
</evidence>
<evidence type="ECO:0000256" key="3">
    <source>
        <dbReference type="ARBA" id="ARBA00022801"/>
    </source>
</evidence>
<dbReference type="FunCoup" id="R7TLE4">
    <property type="interactions" value="411"/>
</dbReference>
<keyword evidence="4" id="KW-0347">Helicase</keyword>
<dbReference type="HOGENOM" id="CLU_039663_0_0_1"/>
<feature type="region of interest" description="Disordered" evidence="8">
    <location>
        <begin position="98"/>
        <end position="131"/>
    </location>
</feature>
<dbReference type="InterPro" id="IPR036867">
    <property type="entry name" value="R3H_dom_sf"/>
</dbReference>
<evidence type="ECO:0000256" key="8">
    <source>
        <dbReference type="SAM" id="MobiDB-lite"/>
    </source>
</evidence>
<keyword evidence="14" id="KW-1185">Reference proteome</keyword>
<keyword evidence="2" id="KW-0547">Nucleotide-binding</keyword>
<evidence type="ECO:0000313" key="14">
    <source>
        <dbReference type="Proteomes" id="UP000014760"/>
    </source>
</evidence>
<dbReference type="EMBL" id="KB310159">
    <property type="protein sequence ID" value="ELT92361.1"/>
    <property type="molecule type" value="Genomic_DNA"/>
</dbReference>
<dbReference type="InterPro" id="IPR021859">
    <property type="entry name" value="XTBD"/>
</dbReference>
<dbReference type="GO" id="GO:0005634">
    <property type="term" value="C:nucleus"/>
    <property type="evidence" value="ECO:0007669"/>
    <property type="project" value="UniProtKB-SubCell"/>
</dbReference>
<dbReference type="Gene3D" id="3.30.1370.50">
    <property type="entry name" value="R3H-like domain"/>
    <property type="match status" value="1"/>
</dbReference>
<dbReference type="GO" id="GO:0016787">
    <property type="term" value="F:hydrolase activity"/>
    <property type="evidence" value="ECO:0007669"/>
    <property type="project" value="UniProtKB-KW"/>
</dbReference>
<dbReference type="OMA" id="FMLAHKD"/>
<keyword evidence="6" id="KW-0694">RNA-binding</keyword>
<keyword evidence="7" id="KW-0539">Nucleus</keyword>
<dbReference type="Proteomes" id="UP000014760">
    <property type="component" value="Unassembled WGS sequence"/>
</dbReference>
<dbReference type="EMBL" id="AMQN01002840">
    <property type="status" value="NOT_ANNOTATED_CDS"/>
    <property type="molecule type" value="Genomic_DNA"/>
</dbReference>
<dbReference type="Pfam" id="PF01424">
    <property type="entry name" value="R3H"/>
    <property type="match status" value="1"/>
</dbReference>
<evidence type="ECO:0000256" key="6">
    <source>
        <dbReference type="ARBA" id="ARBA00022884"/>
    </source>
</evidence>
<reference evidence="12 14" key="2">
    <citation type="journal article" date="2013" name="Nature">
        <title>Insights into bilaterian evolution from three spiralian genomes.</title>
        <authorList>
            <person name="Simakov O."/>
            <person name="Marletaz F."/>
            <person name="Cho S.J."/>
            <person name="Edsinger-Gonzales E."/>
            <person name="Havlak P."/>
            <person name="Hellsten U."/>
            <person name="Kuo D.H."/>
            <person name="Larsson T."/>
            <person name="Lv J."/>
            <person name="Arendt D."/>
            <person name="Savage R."/>
            <person name="Osoegawa K."/>
            <person name="de Jong P."/>
            <person name="Grimwood J."/>
            <person name="Chapman J.A."/>
            <person name="Shapiro H."/>
            <person name="Aerts A."/>
            <person name="Otillar R.P."/>
            <person name="Terry A.Y."/>
            <person name="Boore J.L."/>
            <person name="Grigoriev I.V."/>
            <person name="Lindberg D.R."/>
            <person name="Seaver E.C."/>
            <person name="Weisblat D.A."/>
            <person name="Putnam N.H."/>
            <person name="Rokhsar D.S."/>
        </authorList>
    </citation>
    <scope>NUCLEOTIDE SEQUENCE</scope>
    <source>
        <strain evidence="12 14">I ESC-2004</strain>
    </source>
</reference>
<dbReference type="PROSITE" id="PS50174">
    <property type="entry name" value="G_PATCH"/>
    <property type="match status" value="1"/>
</dbReference>
<dbReference type="GO" id="GO:0003677">
    <property type="term" value="F:DNA binding"/>
    <property type="evidence" value="ECO:0007669"/>
    <property type="project" value="UniProtKB-ARBA"/>
</dbReference>
<evidence type="ECO:0000256" key="7">
    <source>
        <dbReference type="ARBA" id="ARBA00023242"/>
    </source>
</evidence>
<dbReference type="FunFam" id="3.30.1370.50:FF:000002">
    <property type="entry name" value="Immunoglobulin mu DNA-binding protein 2"/>
    <property type="match status" value="1"/>
</dbReference>
<gene>
    <name evidence="12" type="ORF">CAPTEDRAFT_169717</name>
</gene>
<dbReference type="InterPro" id="IPR000467">
    <property type="entry name" value="G_patch_dom"/>
</dbReference>
<dbReference type="Pfam" id="PF01585">
    <property type="entry name" value="G-patch"/>
    <property type="match status" value="1"/>
</dbReference>
<evidence type="ECO:0000256" key="1">
    <source>
        <dbReference type="ARBA" id="ARBA00004123"/>
    </source>
</evidence>
<dbReference type="GO" id="GO:0003723">
    <property type="term" value="F:RNA binding"/>
    <property type="evidence" value="ECO:0007669"/>
    <property type="project" value="UniProtKB-KW"/>
</dbReference>